<reference evidence="2 3" key="1">
    <citation type="submission" date="2019-07" db="EMBL/GenBank/DDBJ databases">
        <title>Genomics analysis of Aphanomyces spp. identifies a new class of oomycete effector associated with host adaptation.</title>
        <authorList>
            <person name="Gaulin E."/>
        </authorList>
    </citation>
    <scope>NUCLEOTIDE SEQUENCE [LARGE SCALE GENOMIC DNA]</scope>
    <source>
        <strain evidence="2 3">ATCC 201684</strain>
    </source>
</reference>
<keyword evidence="3" id="KW-1185">Reference proteome</keyword>
<dbReference type="Pfam" id="PF00385">
    <property type="entry name" value="Chromo"/>
    <property type="match status" value="1"/>
</dbReference>
<dbReference type="CDD" id="cd00024">
    <property type="entry name" value="CD_CSD"/>
    <property type="match status" value="1"/>
</dbReference>
<comment type="caution">
    <text evidence="2">The sequence shown here is derived from an EMBL/GenBank/DDBJ whole genome shotgun (WGS) entry which is preliminary data.</text>
</comment>
<dbReference type="Gene3D" id="2.40.50.40">
    <property type="match status" value="1"/>
</dbReference>
<dbReference type="AlphaFoldDB" id="A0A6G0XCR4"/>
<dbReference type="PROSITE" id="PS50013">
    <property type="entry name" value="CHROMO_2"/>
    <property type="match status" value="1"/>
</dbReference>
<organism evidence="2 3">
    <name type="scientific">Aphanomyces euteiches</name>
    <dbReference type="NCBI Taxonomy" id="100861"/>
    <lineage>
        <taxon>Eukaryota</taxon>
        <taxon>Sar</taxon>
        <taxon>Stramenopiles</taxon>
        <taxon>Oomycota</taxon>
        <taxon>Saprolegniomycetes</taxon>
        <taxon>Saprolegniales</taxon>
        <taxon>Verrucalvaceae</taxon>
        <taxon>Aphanomyces</taxon>
    </lineage>
</organism>
<evidence type="ECO:0000313" key="2">
    <source>
        <dbReference type="EMBL" id="KAF0737767.1"/>
    </source>
</evidence>
<gene>
    <name evidence="2" type="ORF">Ae201684_006261</name>
</gene>
<dbReference type="InterPro" id="IPR016197">
    <property type="entry name" value="Chromo-like_dom_sf"/>
</dbReference>
<dbReference type="Proteomes" id="UP000481153">
    <property type="component" value="Unassembled WGS sequence"/>
</dbReference>
<name>A0A6G0XCR4_9STRA</name>
<dbReference type="EMBL" id="VJMJ01000081">
    <property type="protein sequence ID" value="KAF0737767.1"/>
    <property type="molecule type" value="Genomic_DNA"/>
</dbReference>
<dbReference type="VEuPathDB" id="FungiDB:AeMF1_002372"/>
<dbReference type="SUPFAM" id="SSF54160">
    <property type="entry name" value="Chromo domain-like"/>
    <property type="match status" value="1"/>
</dbReference>
<evidence type="ECO:0000259" key="1">
    <source>
        <dbReference type="PROSITE" id="PS50013"/>
    </source>
</evidence>
<dbReference type="InterPro" id="IPR023780">
    <property type="entry name" value="Chromo_domain"/>
</dbReference>
<proteinExistence type="predicted"/>
<protein>
    <recommendedName>
        <fullName evidence="1">Chromo domain-containing protein</fullName>
    </recommendedName>
</protein>
<dbReference type="InterPro" id="IPR000953">
    <property type="entry name" value="Chromo/chromo_shadow_dom"/>
</dbReference>
<accession>A0A6G0XCR4</accession>
<feature type="domain" description="Chromo" evidence="1">
    <location>
        <begin position="114"/>
        <end position="176"/>
    </location>
</feature>
<evidence type="ECO:0000313" key="3">
    <source>
        <dbReference type="Proteomes" id="UP000481153"/>
    </source>
</evidence>
<sequence>MARDELHRGVALQAKNKRDCERNRRNAKKGVQKIQFDIGVLVGAVTQANNKLLVQWLGPRRIVNAISDWVFCVEDLRDGSLSTHHASRLKKFAAKDLNVSQALLDHIAYVEVGYLVEDLRDCKFDRVDKTWKILVKWFGLAECENSWEPASILLEDVPRLVHQFVKKSAKNSNAAKIAAALSLLSSPTD</sequence>